<dbReference type="GO" id="GO:0003824">
    <property type="term" value="F:catalytic activity"/>
    <property type="evidence" value="ECO:0007669"/>
    <property type="project" value="InterPro"/>
</dbReference>
<dbReference type="InterPro" id="IPR001242">
    <property type="entry name" value="Condensation_dom"/>
</dbReference>
<dbReference type="OrthoDB" id="4501954at2"/>
<dbReference type="InterPro" id="IPR020845">
    <property type="entry name" value="AMP-binding_CS"/>
</dbReference>
<dbReference type="EMBL" id="CP033972">
    <property type="protein sequence ID" value="AZG46290.1"/>
    <property type="molecule type" value="Genomic_DNA"/>
</dbReference>
<reference evidence="4 5" key="1">
    <citation type="submission" date="2018-11" db="EMBL/GenBank/DDBJ databases">
        <title>Gordonia insulae sp. nov., isolated from an island soil.</title>
        <authorList>
            <person name="Kim Y.S."/>
            <person name="Kim S.B."/>
        </authorList>
    </citation>
    <scope>NUCLEOTIDE SEQUENCE [LARGE SCALE GENOMIC DNA]</scope>
    <source>
        <strain evidence="4 5">MMS17-SY073</strain>
    </source>
</reference>
<dbReference type="Pfam" id="PF00668">
    <property type="entry name" value="Condensation"/>
    <property type="match status" value="1"/>
</dbReference>
<protein>
    <submittedName>
        <fullName evidence="4">Dimodular nonribosomal peptide synthase</fullName>
    </submittedName>
</protein>
<dbReference type="InterPro" id="IPR000873">
    <property type="entry name" value="AMP-dep_synth/lig_dom"/>
</dbReference>
<dbReference type="AlphaFoldDB" id="A0A3G8JQ60"/>
<feature type="compositionally biased region" description="Low complexity" evidence="1">
    <location>
        <begin position="856"/>
        <end position="873"/>
    </location>
</feature>
<keyword evidence="5" id="KW-1185">Reference proteome</keyword>
<feature type="region of interest" description="Disordered" evidence="1">
    <location>
        <begin position="885"/>
        <end position="982"/>
    </location>
</feature>
<dbReference type="InterPro" id="IPR023213">
    <property type="entry name" value="CAT-like_dom_sf"/>
</dbReference>
<gene>
    <name evidence="4" type="primary">dhbF_5</name>
    <name evidence="4" type="ORF">D7316_02891</name>
</gene>
<dbReference type="Gene3D" id="3.30.559.10">
    <property type="entry name" value="Chloramphenicol acetyltransferase-like domain"/>
    <property type="match status" value="1"/>
</dbReference>
<evidence type="ECO:0000259" key="3">
    <source>
        <dbReference type="Pfam" id="PF00668"/>
    </source>
</evidence>
<feature type="domain" description="Condensation" evidence="3">
    <location>
        <begin position="47"/>
        <end position="489"/>
    </location>
</feature>
<feature type="region of interest" description="Disordered" evidence="1">
    <location>
        <begin position="23"/>
        <end position="43"/>
    </location>
</feature>
<evidence type="ECO:0000313" key="4">
    <source>
        <dbReference type="EMBL" id="AZG46290.1"/>
    </source>
</evidence>
<accession>A0A3G8JQ60</accession>
<dbReference type="GO" id="GO:0043041">
    <property type="term" value="P:amino acid activation for nonribosomal peptide biosynthetic process"/>
    <property type="evidence" value="ECO:0007669"/>
    <property type="project" value="TreeGrafter"/>
</dbReference>
<dbReference type="PANTHER" id="PTHR45527">
    <property type="entry name" value="NONRIBOSOMAL PEPTIDE SYNTHETASE"/>
    <property type="match status" value="1"/>
</dbReference>
<dbReference type="UniPathway" id="UPA00011"/>
<sequence>MTQGSFKRPIDMSVRFSLNSRTTDDPLHIGHQPSDGAGAATVPPGTTLPLTTAQRGLWFAQQLIPDTPIVIATFVELHGDLDIDLLDRVCRRGLTEVECLVRIIEIDGVPHQVVDRSADDVFPVVDVSDREDPAAAALDWMTADYTAGFDLLSDRLIRGAVLRLGERHYYWYSCIHHLVVDGYGAIRFMNRAAELYSAELAGSAGADSYVASRLDELVTAENDYRDSKRFRTDREYWMGKAADLPAPLSPAGVAGPPDVTPLRGGGSLPRELSRRLTAAAESYGSIDAAVTIAAVAAYFAIATDTSDVVLSLPVTGRTNAVLRKAAGMVSNVVPIRMQVGPDTTIGELVTATGLELTGALRHQRYRSEDLRADLAAADPTHATTGVELGGLYGPTINVMNFPTDLELGSVAGHFNVLTSGPIADMMVNLYPGADGTRIDILANHHLYDADTLGRHHDRLIRVLEAFADADPARRVLSVDTLTAVEHATLVPARGPAAPSPRTLAEIIDDAIDRAPDQIAITFHDRDAERGAVTYRDASRWASGVGRLLAERGAGPGRFVAIAVERSLDSVRSVWAVARSGAAFVPVDPEYPAERIRHLLSDSGAAIGITTRALRDRLPDDVDWVILDDVAHPADDSDSDGDHDGTRGRTAHLDDAAYMIYTSGSTGTPKGVVVTHRGLTALAAERRRNYHVGTDSRFLHNTSPSFDMAVGEQISALSASATLVVSAPGLAADELTDVMVRAGVTHALLTPTVLSTMDPERFTALELLGVGGEAVTAELVRRWAPGRAMRNGYGPTEATDIATVSALTTDGPITIGGPVHDFAVVVLDSRLRPVPCGVRGELYLAGPGLARGTTDCAASPRRASSPTRSGPAAGCTARVTWCPGGPASPTHQCSSTTAARTTRSRSAAAVSNSARSKPSSCPARTCGMSSPPCVTPRPARGWSPTSSPTRGPRSTPRPCAPGATNACPPDSYRTPSSSWRICR</sequence>
<dbReference type="InterPro" id="IPR042099">
    <property type="entry name" value="ANL_N_sf"/>
</dbReference>
<dbReference type="KEGG" id="gom:D7316_02891"/>
<name>A0A3G8JQ60_9ACTN</name>
<feature type="domain" description="AMP-dependent synthetase/ligase" evidence="2">
    <location>
        <begin position="509"/>
        <end position="851"/>
    </location>
</feature>
<feature type="compositionally biased region" description="Low complexity" evidence="1">
    <location>
        <begin position="893"/>
        <end position="915"/>
    </location>
</feature>
<dbReference type="GO" id="GO:0008610">
    <property type="term" value="P:lipid biosynthetic process"/>
    <property type="evidence" value="ECO:0007669"/>
    <property type="project" value="UniProtKB-ARBA"/>
</dbReference>
<dbReference type="Pfam" id="PF00501">
    <property type="entry name" value="AMP-binding"/>
    <property type="match status" value="1"/>
</dbReference>
<proteinExistence type="predicted"/>
<dbReference type="SUPFAM" id="SSF56801">
    <property type="entry name" value="Acetyl-CoA synthetase-like"/>
    <property type="match status" value="1"/>
</dbReference>
<evidence type="ECO:0000259" key="2">
    <source>
        <dbReference type="Pfam" id="PF00501"/>
    </source>
</evidence>
<dbReference type="GO" id="GO:0031177">
    <property type="term" value="F:phosphopantetheine binding"/>
    <property type="evidence" value="ECO:0007669"/>
    <property type="project" value="TreeGrafter"/>
</dbReference>
<dbReference type="PROSITE" id="PS00455">
    <property type="entry name" value="AMP_BINDING"/>
    <property type="match status" value="1"/>
</dbReference>
<feature type="compositionally biased region" description="Low complexity" evidence="1">
    <location>
        <begin position="942"/>
        <end position="956"/>
    </location>
</feature>
<dbReference type="Gene3D" id="3.40.50.12780">
    <property type="entry name" value="N-terminal domain of ligase-like"/>
    <property type="match status" value="1"/>
</dbReference>
<evidence type="ECO:0000256" key="1">
    <source>
        <dbReference type="SAM" id="MobiDB-lite"/>
    </source>
</evidence>
<feature type="region of interest" description="Disordered" evidence="1">
    <location>
        <begin position="853"/>
        <end position="873"/>
    </location>
</feature>
<dbReference type="Gene3D" id="3.30.559.30">
    <property type="entry name" value="Nonribosomal peptide synthetase, condensation domain"/>
    <property type="match status" value="1"/>
</dbReference>
<feature type="compositionally biased region" description="Polar residues" evidence="1">
    <location>
        <begin position="972"/>
        <end position="982"/>
    </location>
</feature>
<dbReference type="PANTHER" id="PTHR45527:SF1">
    <property type="entry name" value="FATTY ACID SYNTHASE"/>
    <property type="match status" value="1"/>
</dbReference>
<evidence type="ECO:0000313" key="5">
    <source>
        <dbReference type="Proteomes" id="UP000271469"/>
    </source>
</evidence>
<dbReference type="GO" id="GO:0005737">
    <property type="term" value="C:cytoplasm"/>
    <property type="evidence" value="ECO:0007669"/>
    <property type="project" value="TreeGrafter"/>
</dbReference>
<organism evidence="4 5">
    <name type="scientific">Gordonia insulae</name>
    <dbReference type="NCBI Taxonomy" id="2420509"/>
    <lineage>
        <taxon>Bacteria</taxon>
        <taxon>Bacillati</taxon>
        <taxon>Actinomycetota</taxon>
        <taxon>Actinomycetes</taxon>
        <taxon>Mycobacteriales</taxon>
        <taxon>Gordoniaceae</taxon>
        <taxon>Gordonia</taxon>
    </lineage>
</organism>
<dbReference type="GO" id="GO:0044550">
    <property type="term" value="P:secondary metabolite biosynthetic process"/>
    <property type="evidence" value="ECO:0007669"/>
    <property type="project" value="TreeGrafter"/>
</dbReference>
<dbReference type="SUPFAM" id="SSF52777">
    <property type="entry name" value="CoA-dependent acyltransferases"/>
    <property type="match status" value="2"/>
</dbReference>
<dbReference type="Proteomes" id="UP000271469">
    <property type="component" value="Chromosome"/>
</dbReference>